<name>A0A2H6KGR0_9APIC</name>
<accession>A0A2H6KGR0</accession>
<evidence type="ECO:0000313" key="2">
    <source>
        <dbReference type="Proteomes" id="UP000236319"/>
    </source>
</evidence>
<organism evidence="1 2">
    <name type="scientific">Babesia ovata</name>
    <dbReference type="NCBI Taxonomy" id="189622"/>
    <lineage>
        <taxon>Eukaryota</taxon>
        <taxon>Sar</taxon>
        <taxon>Alveolata</taxon>
        <taxon>Apicomplexa</taxon>
        <taxon>Aconoidasida</taxon>
        <taxon>Piroplasmida</taxon>
        <taxon>Babesiidae</taxon>
        <taxon>Babesia</taxon>
    </lineage>
</organism>
<dbReference type="VEuPathDB" id="PiroplasmaDB:BOVATA_036690"/>
<proteinExistence type="predicted"/>
<gene>
    <name evidence="1" type="ORF">BOVATA_036690</name>
</gene>
<dbReference type="GeneID" id="39875946"/>
<protein>
    <submittedName>
        <fullName evidence="1">Uncharacterized protein</fullName>
    </submittedName>
</protein>
<comment type="caution">
    <text evidence="1">The sequence shown here is derived from an EMBL/GenBank/DDBJ whole genome shotgun (WGS) entry which is preliminary data.</text>
</comment>
<evidence type="ECO:0000313" key="1">
    <source>
        <dbReference type="EMBL" id="GBE62176.1"/>
    </source>
</evidence>
<dbReference type="RefSeq" id="XP_028868419.1">
    <property type="nucleotide sequence ID" value="XM_029012586.1"/>
</dbReference>
<keyword evidence="2" id="KW-1185">Reference proteome</keyword>
<dbReference type="AlphaFoldDB" id="A0A2H6KGR0"/>
<sequence length="177" mass="19219">MNQGPALRIVVGNALLRRSLVSLESRDVLHEHGVVVLGRLDPDCRGVRREHNISLEYGGIHFVSFELPVQAVDYVLIHLLVFVPVVKMFCNLFVADVYAGPAEIVSQRKSGAVIASPQPLLIDLKVIGARAICQDFGLFAENDHAVVCGLAEPARFMSSACHIPTSSGDHPRSTARS</sequence>
<dbReference type="Proteomes" id="UP000236319">
    <property type="component" value="Unassembled WGS sequence"/>
</dbReference>
<reference evidence="1 2" key="1">
    <citation type="journal article" date="2017" name="BMC Genomics">
        <title>Whole-genome assembly of Babesia ovata and comparative genomics between closely related pathogens.</title>
        <authorList>
            <person name="Yamagishi J."/>
            <person name="Asada M."/>
            <person name="Hakimi H."/>
            <person name="Tanaka T.Q."/>
            <person name="Sugimoto C."/>
            <person name="Kawazu S."/>
        </authorList>
    </citation>
    <scope>NUCLEOTIDE SEQUENCE [LARGE SCALE GENOMIC DNA]</scope>
    <source>
        <strain evidence="1 2">Miyake</strain>
    </source>
</reference>
<dbReference type="EMBL" id="BDSA01000004">
    <property type="protein sequence ID" value="GBE62176.1"/>
    <property type="molecule type" value="Genomic_DNA"/>
</dbReference>